<dbReference type="OrthoDB" id="5307922at2759"/>
<dbReference type="Proteomes" id="UP000694569">
    <property type="component" value="Unplaced"/>
</dbReference>
<proteinExistence type="inferred from homology"/>
<dbReference type="AlphaFoldDB" id="A0A8C5QLM4"/>
<dbReference type="GO" id="GO:0016787">
    <property type="term" value="F:hydrolase activity"/>
    <property type="evidence" value="ECO:0007669"/>
    <property type="project" value="TreeGrafter"/>
</dbReference>
<comment type="similarity">
    <text evidence="1">Belongs to the strictosidine synthase family.</text>
</comment>
<keyword evidence="6" id="KW-1185">Reference proteome</keyword>
<protein>
    <recommendedName>
        <fullName evidence="4">Strictosidine synthase conserved region domain-containing protein</fullName>
    </recommendedName>
</protein>
<keyword evidence="2" id="KW-0732">Signal</keyword>
<reference evidence="5" key="1">
    <citation type="submission" date="2025-08" db="UniProtKB">
        <authorList>
            <consortium name="Ensembl"/>
        </authorList>
    </citation>
    <scope>IDENTIFICATION</scope>
</reference>
<organism evidence="5 6">
    <name type="scientific">Leptobrachium leishanense</name>
    <name type="common">Leishan spiny toad</name>
    <dbReference type="NCBI Taxonomy" id="445787"/>
    <lineage>
        <taxon>Eukaryota</taxon>
        <taxon>Metazoa</taxon>
        <taxon>Chordata</taxon>
        <taxon>Craniata</taxon>
        <taxon>Vertebrata</taxon>
        <taxon>Euteleostomi</taxon>
        <taxon>Amphibia</taxon>
        <taxon>Batrachia</taxon>
        <taxon>Anura</taxon>
        <taxon>Pelobatoidea</taxon>
        <taxon>Megophryidae</taxon>
        <taxon>Leptobrachium</taxon>
    </lineage>
</organism>
<dbReference type="InterPro" id="IPR018119">
    <property type="entry name" value="Strictosidine_synth_cons-reg"/>
</dbReference>
<evidence type="ECO:0000256" key="1">
    <source>
        <dbReference type="ARBA" id="ARBA00009191"/>
    </source>
</evidence>
<dbReference type="InterPro" id="IPR011042">
    <property type="entry name" value="6-blade_b-propeller_TolB-like"/>
</dbReference>
<dbReference type="GO" id="GO:0012505">
    <property type="term" value="C:endomembrane system"/>
    <property type="evidence" value="ECO:0007669"/>
    <property type="project" value="TreeGrafter"/>
</dbReference>
<dbReference type="Gene3D" id="2.120.10.30">
    <property type="entry name" value="TolB, C-terminal domain"/>
    <property type="match status" value="1"/>
</dbReference>
<name>A0A8C5QLM4_9ANUR</name>
<dbReference type="SUPFAM" id="SSF63829">
    <property type="entry name" value="Calcium-dependent phosphotriesterase"/>
    <property type="match status" value="1"/>
</dbReference>
<dbReference type="Ensembl" id="ENSLLET00000041139.1">
    <property type="protein sequence ID" value="ENSLLEP00000039551.1"/>
    <property type="gene ID" value="ENSLLEG00000025149.1"/>
</dbReference>
<evidence type="ECO:0000313" key="5">
    <source>
        <dbReference type="Ensembl" id="ENSLLEP00000039551.1"/>
    </source>
</evidence>
<dbReference type="PANTHER" id="PTHR10426:SF20">
    <property type="entry name" value="ADIPOCYTE PLASMA MEMBRANE-ASSOCIATED PROTEIN"/>
    <property type="match status" value="1"/>
</dbReference>
<dbReference type="Pfam" id="PF03088">
    <property type="entry name" value="Str_synth"/>
    <property type="match status" value="1"/>
</dbReference>
<evidence type="ECO:0000313" key="6">
    <source>
        <dbReference type="Proteomes" id="UP000694569"/>
    </source>
</evidence>
<dbReference type="FunFam" id="2.120.10.30:FF:000032">
    <property type="entry name" value="Protein STRICTOSIDINE SYNTHASE-LIKE 13"/>
    <property type="match status" value="1"/>
</dbReference>
<evidence type="ECO:0000256" key="3">
    <source>
        <dbReference type="ARBA" id="ARBA00023180"/>
    </source>
</evidence>
<evidence type="ECO:0000259" key="4">
    <source>
        <dbReference type="Pfam" id="PF03088"/>
    </source>
</evidence>
<evidence type="ECO:0000256" key="2">
    <source>
        <dbReference type="ARBA" id="ARBA00022729"/>
    </source>
</evidence>
<accession>A0A8C5QLM4</accession>
<dbReference type="Pfam" id="PF20067">
    <property type="entry name" value="SSL_N"/>
    <property type="match status" value="1"/>
</dbReference>
<dbReference type="PANTHER" id="PTHR10426">
    <property type="entry name" value="STRICTOSIDINE SYNTHASE-RELATED"/>
    <property type="match status" value="1"/>
</dbReference>
<feature type="domain" description="Strictosidine synthase conserved region" evidence="4">
    <location>
        <begin position="165"/>
        <end position="250"/>
    </location>
</feature>
<sequence length="415" mass="47000">MHLIWGFSAALVAVMVGIYLLPSPIDPEPFIFDKPPPPLIGPLAVNRKLHQGKRIFEGLLKGPESFASDKDGNLYTGTVDGKLWKISREQLSFITQMGQNVSQCGTQEYEPVCGRPHGVRMDPDGYLIVADSYFGLFRVNPHTGEKTLLLSSEEGVDGVPFKFLNGLEVARNGTIYFTDSSSKWGRRHHRYEVLELNHLGRLIRYDPVKREAKTLLDGLYMANGLALSPDEDFLLIAETSISRISRYWLTSSRAGTSDVFVDNMPGYPDNIRLCSRGTYRIGLSTTRFPGVLPPFLDAIAPYPALKRFIVKVTPLSFYSVLLRRHGLFLEVNEQGDVIDSFHDTDGRVTWVISDVFEHQGTLYLVSERFLYQTSQKKKHPYYRLCRTTCFSYFITTLPAHLKIAIYNVTTRLFVV</sequence>
<keyword evidence="3" id="KW-0325">Glycoprotein</keyword>
<dbReference type="GeneTree" id="ENSGT00440000039984"/>
<reference evidence="5" key="2">
    <citation type="submission" date="2025-09" db="UniProtKB">
        <authorList>
            <consortium name="Ensembl"/>
        </authorList>
    </citation>
    <scope>IDENTIFICATION</scope>
</reference>